<dbReference type="Proteomes" id="UP000001996">
    <property type="component" value="Unassembled WGS sequence"/>
</dbReference>
<keyword evidence="2" id="KW-0694">RNA-binding</keyword>
<dbReference type="InterPro" id="IPR004088">
    <property type="entry name" value="KH_dom_type_1"/>
</dbReference>
<feature type="region of interest" description="Disordered" evidence="3">
    <location>
        <begin position="1"/>
        <end position="322"/>
    </location>
</feature>
<name>A5E5U3_LODEL</name>
<dbReference type="PANTHER" id="PTHR10288">
    <property type="entry name" value="KH DOMAIN CONTAINING RNA BINDING PROTEIN"/>
    <property type="match status" value="1"/>
</dbReference>
<dbReference type="GO" id="GO:0003723">
    <property type="term" value="F:RNA binding"/>
    <property type="evidence" value="ECO:0007669"/>
    <property type="project" value="UniProtKB-UniRule"/>
</dbReference>
<evidence type="ECO:0000259" key="4">
    <source>
        <dbReference type="SMART" id="SM00322"/>
    </source>
</evidence>
<dbReference type="InterPro" id="IPR036612">
    <property type="entry name" value="KH_dom_type_1_sf"/>
</dbReference>
<dbReference type="GeneID" id="5230932"/>
<proteinExistence type="predicted"/>
<dbReference type="STRING" id="379508.A5E5U3"/>
<keyword evidence="6" id="KW-1185">Reference proteome</keyword>
<dbReference type="VEuPathDB" id="FungiDB:LELG_04982"/>
<dbReference type="AlphaFoldDB" id="A5E5U3"/>
<evidence type="ECO:0000313" key="6">
    <source>
        <dbReference type="Proteomes" id="UP000001996"/>
    </source>
</evidence>
<feature type="compositionally biased region" description="Low complexity" evidence="3">
    <location>
        <begin position="309"/>
        <end position="322"/>
    </location>
</feature>
<dbReference type="SUPFAM" id="SSF54791">
    <property type="entry name" value="Eukaryotic type KH-domain (KH-domain type I)"/>
    <property type="match status" value="3"/>
</dbReference>
<evidence type="ECO:0000256" key="3">
    <source>
        <dbReference type="SAM" id="MobiDB-lite"/>
    </source>
</evidence>
<evidence type="ECO:0000256" key="2">
    <source>
        <dbReference type="PROSITE-ProRule" id="PRU00117"/>
    </source>
</evidence>
<dbReference type="InParanoid" id="A5E5U3"/>
<feature type="compositionally biased region" description="Basic and acidic residues" evidence="3">
    <location>
        <begin position="508"/>
        <end position="517"/>
    </location>
</feature>
<feature type="compositionally biased region" description="Basic and acidic residues" evidence="3">
    <location>
        <begin position="266"/>
        <end position="291"/>
    </location>
</feature>
<keyword evidence="1" id="KW-0677">Repeat</keyword>
<dbReference type="OrthoDB" id="1937934at2759"/>
<feature type="compositionally biased region" description="Low complexity" evidence="3">
    <location>
        <begin position="194"/>
        <end position="212"/>
    </location>
</feature>
<gene>
    <name evidence="5" type="ORF">LELG_04982</name>
</gene>
<feature type="domain" description="K Homology" evidence="4">
    <location>
        <begin position="645"/>
        <end position="725"/>
    </location>
</feature>
<dbReference type="PROSITE" id="PS50084">
    <property type="entry name" value="KH_TYPE_1"/>
    <property type="match status" value="3"/>
</dbReference>
<sequence>MSDVSPPNDGSNNVLKRKNEDSESIEGSINGDGIPVKQTKRVAFNPEELDLQGEEEDKKHTAPTIGILIDSAVDSNAAANAEDTEDTANEENIGKTEAETEAEAEAQADVDVDVDVDVDAENEQTDQGDEATDIVKDESEPVSSSEGGKNEDIEDNESKEQSKEQSSSDSVSKNEEEDSKDTNTSTSEKPAFGQAQTVQQILQQAALLSDLAPTPASAPEQKSSASGASDNSGASGNSGDSGLSGHSGESDVPNVPNVPNVPSAPKDFKHPRDSRDSRDSRGSRDFRDSRDSFGSVASAQLPAAPTRASGSNSDYRSLSSSSKPFHVEDDASFISVRIICPVKEASTIVGKQGSKINHLREKANVRIQVSENIRDVPERIVTVRGTPENIARAYGLIVRTILSEPEDEPANINSQQYTLKLLIPHALIGFLIGKQGSKFREIEENSAAKLKAAEQPLPYSTDRVLSVSGVGDAIHIAVYYLSLLLNDHQDVLKKHKVILYNPANYRPEGGHANDLHQHQRPPRYHQQPPSGLSQYGMNPMFQNRFDQYQRPPPPHQQHQQQQLLLLHQPQLLQLPYDFSSMFQPAVQPQQPYGGLPPQQAPPAAAAAIPGAMSSGGGMNPQPYTDEFNNTLIGEVIIHPPLLAGDKYNQDVYVANSLIGSVIGRGGNNIKHIRENSGCTYVRIEPDKGQSIMLGGRGLTNIRRLTLTGSLESFDKAIYLINQRINADRERNSR</sequence>
<organism evidence="5 6">
    <name type="scientific">Lodderomyces elongisporus (strain ATCC 11503 / CBS 2605 / JCM 1781 / NBRC 1676 / NRRL YB-4239)</name>
    <name type="common">Yeast</name>
    <name type="synonym">Saccharomyces elongisporus</name>
    <dbReference type="NCBI Taxonomy" id="379508"/>
    <lineage>
        <taxon>Eukaryota</taxon>
        <taxon>Fungi</taxon>
        <taxon>Dikarya</taxon>
        <taxon>Ascomycota</taxon>
        <taxon>Saccharomycotina</taxon>
        <taxon>Pichiomycetes</taxon>
        <taxon>Debaryomycetaceae</taxon>
        <taxon>Candida/Lodderomyces clade</taxon>
        <taxon>Lodderomyces</taxon>
    </lineage>
</organism>
<feature type="domain" description="K Homology" evidence="4">
    <location>
        <begin position="332"/>
        <end position="402"/>
    </location>
</feature>
<evidence type="ECO:0000313" key="5">
    <source>
        <dbReference type="EMBL" id="EDK46801.1"/>
    </source>
</evidence>
<dbReference type="Gene3D" id="3.30.1370.10">
    <property type="entry name" value="K Homology domain, type 1"/>
    <property type="match status" value="3"/>
</dbReference>
<protein>
    <recommendedName>
        <fullName evidence="4">K Homology domain-containing protein</fullName>
    </recommendedName>
</protein>
<dbReference type="KEGG" id="lel:PVL30_005725"/>
<feature type="compositionally biased region" description="Low complexity" evidence="3">
    <location>
        <begin position="223"/>
        <end position="261"/>
    </location>
</feature>
<dbReference type="HOGENOM" id="CLU_022670_9_0_1"/>
<feature type="compositionally biased region" description="Acidic residues" evidence="3">
    <location>
        <begin position="99"/>
        <end position="132"/>
    </location>
</feature>
<evidence type="ECO:0000256" key="1">
    <source>
        <dbReference type="ARBA" id="ARBA00022737"/>
    </source>
</evidence>
<dbReference type="FunCoup" id="A5E5U3">
    <property type="interactions" value="758"/>
</dbReference>
<feature type="compositionally biased region" description="Basic and acidic residues" evidence="3">
    <location>
        <begin position="148"/>
        <end position="163"/>
    </location>
</feature>
<dbReference type="InterPro" id="IPR004087">
    <property type="entry name" value="KH_dom"/>
</dbReference>
<accession>A5E5U3</accession>
<feature type="compositionally biased region" description="Low complexity" evidence="3">
    <location>
        <begin position="70"/>
        <end position="81"/>
    </location>
</feature>
<dbReference type="eggNOG" id="KOG2190">
    <property type="taxonomic scope" value="Eukaryota"/>
</dbReference>
<dbReference type="SMART" id="SM00322">
    <property type="entry name" value="KH"/>
    <property type="match status" value="3"/>
</dbReference>
<feature type="region of interest" description="Disordered" evidence="3">
    <location>
        <begin position="508"/>
        <end position="538"/>
    </location>
</feature>
<feature type="domain" description="K Homology" evidence="4">
    <location>
        <begin position="415"/>
        <end position="486"/>
    </location>
</feature>
<dbReference type="EMBL" id="CH981530">
    <property type="protein sequence ID" value="EDK46801.1"/>
    <property type="molecule type" value="Genomic_DNA"/>
</dbReference>
<reference evidence="5 6" key="1">
    <citation type="journal article" date="2009" name="Nature">
        <title>Evolution of pathogenicity and sexual reproduction in eight Candida genomes.</title>
        <authorList>
            <person name="Butler G."/>
            <person name="Rasmussen M.D."/>
            <person name="Lin M.F."/>
            <person name="Santos M.A."/>
            <person name="Sakthikumar S."/>
            <person name="Munro C.A."/>
            <person name="Rheinbay E."/>
            <person name="Grabherr M."/>
            <person name="Forche A."/>
            <person name="Reedy J.L."/>
            <person name="Agrafioti I."/>
            <person name="Arnaud M.B."/>
            <person name="Bates S."/>
            <person name="Brown A.J."/>
            <person name="Brunke S."/>
            <person name="Costanzo M.C."/>
            <person name="Fitzpatrick D.A."/>
            <person name="de Groot P.W."/>
            <person name="Harris D."/>
            <person name="Hoyer L.L."/>
            <person name="Hube B."/>
            <person name="Klis F.M."/>
            <person name="Kodira C."/>
            <person name="Lennard N."/>
            <person name="Logue M.E."/>
            <person name="Martin R."/>
            <person name="Neiman A.M."/>
            <person name="Nikolaou E."/>
            <person name="Quail M.A."/>
            <person name="Quinn J."/>
            <person name="Santos M.C."/>
            <person name="Schmitzberger F.F."/>
            <person name="Sherlock G."/>
            <person name="Shah P."/>
            <person name="Silverstein K.A."/>
            <person name="Skrzypek M.S."/>
            <person name="Soll D."/>
            <person name="Staggs R."/>
            <person name="Stansfield I."/>
            <person name="Stumpf M.P."/>
            <person name="Sudbery P.E."/>
            <person name="Srikantha T."/>
            <person name="Zeng Q."/>
            <person name="Berman J."/>
            <person name="Berriman M."/>
            <person name="Heitman J."/>
            <person name="Gow N.A."/>
            <person name="Lorenz M.C."/>
            <person name="Birren B.W."/>
            <person name="Kellis M."/>
            <person name="Cuomo C.A."/>
        </authorList>
    </citation>
    <scope>NUCLEOTIDE SEQUENCE [LARGE SCALE GENOMIC DNA]</scope>
    <source>
        <strain evidence="6">ATCC 11503 / BCRC 21390 / CBS 2605 / JCM 1781 / NBRC 1676 / NRRL YB-4239</strain>
    </source>
</reference>
<dbReference type="Pfam" id="PF00013">
    <property type="entry name" value="KH_1"/>
    <property type="match status" value="3"/>
</dbReference>